<feature type="transmembrane region" description="Helical" evidence="1">
    <location>
        <begin position="72"/>
        <end position="94"/>
    </location>
</feature>
<evidence type="ECO:0000313" key="2">
    <source>
        <dbReference type="EMBL" id="SCS81806.1"/>
    </source>
</evidence>
<protein>
    <submittedName>
        <fullName evidence="3">Uncharacterized protein</fullName>
    </submittedName>
</protein>
<sequence length="168" mass="18885">MDQNNKQEDFSDIALILGSLTFGILLTIMPLGLEKIFPLVIINNILGFLLLTFSLIGILGSDEIKENNIGAFLNNSIILLFQLSPFIIIIIISYKFESNWFILIIKYILLIISFFTVLFIINKFVIGFKNLSFNGKREIVESTVKIITCIVGLGTLLFQIIKFLSSGS</sequence>
<feature type="transmembrane region" description="Helical" evidence="1">
    <location>
        <begin position="39"/>
        <end position="60"/>
    </location>
</feature>
<keyword evidence="1" id="KW-1133">Transmembrane helix</keyword>
<dbReference type="EMBL" id="FMPI01000006">
    <property type="protein sequence ID" value="SCS81806.1"/>
    <property type="molecule type" value="Genomic_DNA"/>
</dbReference>
<evidence type="ECO:0000256" key="1">
    <source>
        <dbReference type="SAM" id="Phobius"/>
    </source>
</evidence>
<name>A0A1D4L614_9STAP</name>
<dbReference type="Proteomes" id="UP000095412">
    <property type="component" value="Unassembled WGS sequence"/>
</dbReference>
<gene>
    <name evidence="3" type="ORF">SAMEA2297795_01585</name>
    <name evidence="2" type="ORF">SAMEA2297796_01206</name>
</gene>
<reference evidence="2 4" key="1">
    <citation type="submission" date="2016-09" db="EMBL/GenBank/DDBJ databases">
        <authorList>
            <consortium name="Pathogen Informatics"/>
            <person name="Sun Q."/>
            <person name="Inoue M."/>
        </authorList>
    </citation>
    <scope>NUCLEOTIDE SEQUENCE [LARGE SCALE GENOMIC DNA]</scope>
    <source>
        <strain evidence="2 4">82C</strain>
    </source>
</reference>
<dbReference type="AlphaFoldDB" id="A0A1D4L614"/>
<accession>A0A1D4L614</accession>
<dbReference type="Proteomes" id="UP000095768">
    <property type="component" value="Unassembled WGS sequence"/>
</dbReference>
<evidence type="ECO:0000313" key="5">
    <source>
        <dbReference type="Proteomes" id="UP000095768"/>
    </source>
</evidence>
<dbReference type="EMBL" id="FMPG01000005">
    <property type="protein sequence ID" value="SCT00637.1"/>
    <property type="molecule type" value="Genomic_DNA"/>
</dbReference>
<organism evidence="3 5">
    <name type="scientific">Staphylococcus caeli</name>
    <dbReference type="NCBI Taxonomy" id="2201815"/>
    <lineage>
        <taxon>Bacteria</taxon>
        <taxon>Bacillati</taxon>
        <taxon>Bacillota</taxon>
        <taxon>Bacilli</taxon>
        <taxon>Bacillales</taxon>
        <taxon>Staphylococcaceae</taxon>
        <taxon>Staphylococcus</taxon>
    </lineage>
</organism>
<dbReference type="RefSeq" id="WP_069995384.1">
    <property type="nucleotide sequence ID" value="NZ_FMPG01000005.1"/>
</dbReference>
<feature type="transmembrane region" description="Helical" evidence="1">
    <location>
        <begin position="12"/>
        <end position="33"/>
    </location>
</feature>
<dbReference type="OrthoDB" id="9996221at2"/>
<evidence type="ECO:0000313" key="3">
    <source>
        <dbReference type="EMBL" id="SCT00637.1"/>
    </source>
</evidence>
<keyword evidence="4" id="KW-1185">Reference proteome</keyword>
<reference evidence="3 5" key="2">
    <citation type="submission" date="2016-09" db="EMBL/GenBank/DDBJ databases">
        <authorList>
            <consortium name="Pathogen Informatics"/>
        </authorList>
    </citation>
    <scope>NUCLEOTIDE SEQUENCE [LARGE SCALE GENOMIC DNA]</scope>
    <source>
        <strain evidence="3 5">82B</strain>
    </source>
</reference>
<keyword evidence="1" id="KW-0812">Transmembrane</keyword>
<feature type="transmembrane region" description="Helical" evidence="1">
    <location>
        <begin position="100"/>
        <end position="121"/>
    </location>
</feature>
<keyword evidence="1" id="KW-0472">Membrane</keyword>
<proteinExistence type="predicted"/>
<evidence type="ECO:0000313" key="4">
    <source>
        <dbReference type="Proteomes" id="UP000095412"/>
    </source>
</evidence>
<feature type="transmembrane region" description="Helical" evidence="1">
    <location>
        <begin position="142"/>
        <end position="161"/>
    </location>
</feature>